<dbReference type="PANTHER" id="PTHR14097">
    <property type="entry name" value="OXIDOREDUCTASE HTATIP2"/>
    <property type="match status" value="1"/>
</dbReference>
<sequence length="200" mass="21476">MEIILAGTTGLIGQEVLTQCLAHPSITSILVLSRRELPSNITYPKLQVRRMQDQDFLSYSDPHLAASLLAAAACIWTLGVPPSRASADEEASRRVTLEYTSQAAVAFNEAFTASLAGTEREEAPSAAAEHPATFESYIMRPGMVLSRQGTLVDRVQSLAPSVWVDVLARAAVDLAVQGHSEKIWENSRITDGEGVGGQQG</sequence>
<dbReference type="OMA" id="ETWILRP"/>
<evidence type="ECO:0000313" key="1">
    <source>
        <dbReference type="EMBL" id="OJK00211.1"/>
    </source>
</evidence>
<dbReference type="OrthoDB" id="3535423at2759"/>
<organism evidence="1 2">
    <name type="scientific">Aspergillus aculeatus (strain ATCC 16872 / CBS 172.66 / WB 5094)</name>
    <dbReference type="NCBI Taxonomy" id="690307"/>
    <lineage>
        <taxon>Eukaryota</taxon>
        <taxon>Fungi</taxon>
        <taxon>Dikarya</taxon>
        <taxon>Ascomycota</taxon>
        <taxon>Pezizomycotina</taxon>
        <taxon>Eurotiomycetes</taxon>
        <taxon>Eurotiomycetidae</taxon>
        <taxon>Eurotiales</taxon>
        <taxon>Aspergillaceae</taxon>
        <taxon>Aspergillus</taxon>
        <taxon>Aspergillus subgen. Circumdati</taxon>
    </lineage>
</organism>
<proteinExistence type="predicted"/>
<dbReference type="STRING" id="690307.A0A1L9WVD4"/>
<dbReference type="Proteomes" id="UP000184546">
    <property type="component" value="Unassembled WGS sequence"/>
</dbReference>
<keyword evidence="2" id="KW-1185">Reference proteome</keyword>
<accession>A0A1L9WVD4</accession>
<dbReference type="PANTHER" id="PTHR14097:SF9">
    <property type="entry name" value="EPIMERASE, PUTATIVE (AFU_ORTHOLOGUE AFUA_8G07320)-RELATED"/>
    <property type="match status" value="1"/>
</dbReference>
<dbReference type="AlphaFoldDB" id="A0A1L9WVD4"/>
<dbReference type="Gene3D" id="3.40.50.720">
    <property type="entry name" value="NAD(P)-binding Rossmann-like Domain"/>
    <property type="match status" value="1"/>
</dbReference>
<evidence type="ECO:0000313" key="2">
    <source>
        <dbReference type="Proteomes" id="UP000184546"/>
    </source>
</evidence>
<protein>
    <recommendedName>
        <fullName evidence="3">Thioester reductase (TE) domain-containing protein</fullName>
    </recommendedName>
</protein>
<dbReference type="InterPro" id="IPR036291">
    <property type="entry name" value="NAD(P)-bd_dom_sf"/>
</dbReference>
<reference evidence="2" key="1">
    <citation type="journal article" date="2017" name="Genome Biol.">
        <title>Comparative genomics reveals high biological diversity and specific adaptations in the industrially and medically important fungal genus Aspergillus.</title>
        <authorList>
            <person name="de Vries R.P."/>
            <person name="Riley R."/>
            <person name="Wiebenga A."/>
            <person name="Aguilar-Osorio G."/>
            <person name="Amillis S."/>
            <person name="Uchima C.A."/>
            <person name="Anderluh G."/>
            <person name="Asadollahi M."/>
            <person name="Askin M."/>
            <person name="Barry K."/>
            <person name="Battaglia E."/>
            <person name="Bayram O."/>
            <person name="Benocci T."/>
            <person name="Braus-Stromeyer S.A."/>
            <person name="Caldana C."/>
            <person name="Canovas D."/>
            <person name="Cerqueira G.C."/>
            <person name="Chen F."/>
            <person name="Chen W."/>
            <person name="Choi C."/>
            <person name="Clum A."/>
            <person name="Dos Santos R.A."/>
            <person name="Damasio A.R."/>
            <person name="Diallinas G."/>
            <person name="Emri T."/>
            <person name="Fekete E."/>
            <person name="Flipphi M."/>
            <person name="Freyberg S."/>
            <person name="Gallo A."/>
            <person name="Gournas C."/>
            <person name="Habgood R."/>
            <person name="Hainaut M."/>
            <person name="Harispe M.L."/>
            <person name="Henrissat B."/>
            <person name="Hilden K.S."/>
            <person name="Hope R."/>
            <person name="Hossain A."/>
            <person name="Karabika E."/>
            <person name="Karaffa L."/>
            <person name="Karanyi Z."/>
            <person name="Krasevec N."/>
            <person name="Kuo A."/>
            <person name="Kusch H."/>
            <person name="LaButti K."/>
            <person name="Lagendijk E.L."/>
            <person name="Lapidus A."/>
            <person name="Levasseur A."/>
            <person name="Lindquist E."/>
            <person name="Lipzen A."/>
            <person name="Logrieco A.F."/>
            <person name="MacCabe A."/>
            <person name="Maekelae M.R."/>
            <person name="Malavazi I."/>
            <person name="Melin P."/>
            <person name="Meyer V."/>
            <person name="Mielnichuk N."/>
            <person name="Miskei M."/>
            <person name="Molnar A.P."/>
            <person name="Mule G."/>
            <person name="Ngan C.Y."/>
            <person name="Orejas M."/>
            <person name="Orosz E."/>
            <person name="Ouedraogo J.P."/>
            <person name="Overkamp K.M."/>
            <person name="Park H.-S."/>
            <person name="Perrone G."/>
            <person name="Piumi F."/>
            <person name="Punt P.J."/>
            <person name="Ram A.F."/>
            <person name="Ramon A."/>
            <person name="Rauscher S."/>
            <person name="Record E."/>
            <person name="Riano-Pachon D.M."/>
            <person name="Robert V."/>
            <person name="Roehrig J."/>
            <person name="Ruller R."/>
            <person name="Salamov A."/>
            <person name="Salih N.S."/>
            <person name="Samson R.A."/>
            <person name="Sandor E."/>
            <person name="Sanguinetti M."/>
            <person name="Schuetze T."/>
            <person name="Sepcic K."/>
            <person name="Shelest E."/>
            <person name="Sherlock G."/>
            <person name="Sophianopoulou V."/>
            <person name="Squina F.M."/>
            <person name="Sun H."/>
            <person name="Susca A."/>
            <person name="Todd R.B."/>
            <person name="Tsang A."/>
            <person name="Unkles S.E."/>
            <person name="van de Wiele N."/>
            <person name="van Rossen-Uffink D."/>
            <person name="Oliveira J.V."/>
            <person name="Vesth T.C."/>
            <person name="Visser J."/>
            <person name="Yu J.-H."/>
            <person name="Zhou M."/>
            <person name="Andersen M.R."/>
            <person name="Archer D.B."/>
            <person name="Baker S.E."/>
            <person name="Benoit I."/>
            <person name="Brakhage A.A."/>
            <person name="Braus G.H."/>
            <person name="Fischer R."/>
            <person name="Frisvad J.C."/>
            <person name="Goldman G.H."/>
            <person name="Houbraken J."/>
            <person name="Oakley B."/>
            <person name="Pocsi I."/>
            <person name="Scazzocchio C."/>
            <person name="Seiboth B."/>
            <person name="vanKuyk P.A."/>
            <person name="Wortman J."/>
            <person name="Dyer P.S."/>
            <person name="Grigoriev I.V."/>
        </authorList>
    </citation>
    <scope>NUCLEOTIDE SEQUENCE [LARGE SCALE GENOMIC DNA]</scope>
    <source>
        <strain evidence="2">ATCC 16872 / CBS 172.66 / WB 5094</strain>
    </source>
</reference>
<dbReference type="VEuPathDB" id="FungiDB:ASPACDRAFT_60059"/>
<evidence type="ECO:0008006" key="3">
    <source>
        <dbReference type="Google" id="ProtNLM"/>
    </source>
</evidence>
<dbReference type="GeneID" id="30977332"/>
<dbReference type="SUPFAM" id="SSF51735">
    <property type="entry name" value="NAD(P)-binding Rossmann-fold domains"/>
    <property type="match status" value="1"/>
</dbReference>
<dbReference type="RefSeq" id="XP_020056550.1">
    <property type="nucleotide sequence ID" value="XM_020203518.1"/>
</dbReference>
<gene>
    <name evidence="1" type="ORF">ASPACDRAFT_60059</name>
</gene>
<name>A0A1L9WVD4_ASPA1</name>
<dbReference type="EMBL" id="KV878976">
    <property type="protein sequence ID" value="OJK00211.1"/>
    <property type="molecule type" value="Genomic_DNA"/>
</dbReference>